<feature type="domain" description="PPM-type phosphatase" evidence="6">
    <location>
        <begin position="143"/>
        <end position="401"/>
    </location>
</feature>
<gene>
    <name evidence="7" type="ORF">CAUJ_LOCUS4099</name>
</gene>
<reference evidence="7" key="1">
    <citation type="submission" date="2020-10" db="EMBL/GenBank/DDBJ databases">
        <authorList>
            <person name="Kikuchi T."/>
        </authorList>
    </citation>
    <scope>NUCLEOTIDE SEQUENCE</scope>
    <source>
        <strain evidence="7">NKZ352</strain>
    </source>
</reference>
<feature type="compositionally biased region" description="Low complexity" evidence="5">
    <location>
        <begin position="418"/>
        <end position="432"/>
    </location>
</feature>
<feature type="region of interest" description="Disordered" evidence="5">
    <location>
        <begin position="410"/>
        <end position="450"/>
    </location>
</feature>
<sequence>MTTPETMGAGDHLKSFIEHLQDAFEEELDTEMSRTRNRAVMRYRPPYTRLPQHDLRGDAINLVYENMLTKLCPPEIAHTFAVAYVDFMADQLNTRKVSFQEDVYNTVDVSAWCKQVMDGMFPFAKKIISGEIPTIELPDSIAMISTESMRGRRAKQEDRFVAYTTGTTMDPNFEDKVGLFGVFDGHGGAECAIYAAAHLAEEWMAVRAEKPDLETSLSLSLKNLDRRMTVRSEKEQWRGGTTAVVLAVSEDELAFAWLGDSPGYLMSPSKLEKITRNHSPSDPDEARRVEEAGGQLLFIQGEMRVNGVLNLTRALGDVSGRPMISNEPELKTVKREKDQYMAVLACDGITDVFSTEEILRLIETFIANNDLEDYYELAMYICRQAVDRGSADNVTVIVVFLRSPDEIWELMKTEPSDPESSSSSSTDSPVSDPDSDTNDEESDQEKLDDM</sequence>
<evidence type="ECO:0000256" key="1">
    <source>
        <dbReference type="ARBA" id="ARBA00022723"/>
    </source>
</evidence>
<dbReference type="Gene3D" id="3.60.40.10">
    <property type="entry name" value="PPM-type phosphatase domain"/>
    <property type="match status" value="1"/>
</dbReference>
<evidence type="ECO:0000256" key="5">
    <source>
        <dbReference type="SAM" id="MobiDB-lite"/>
    </source>
</evidence>
<dbReference type="EMBL" id="CAJGYM010000008">
    <property type="protein sequence ID" value="CAD6188180.1"/>
    <property type="molecule type" value="Genomic_DNA"/>
</dbReference>
<evidence type="ECO:0000313" key="8">
    <source>
        <dbReference type="Proteomes" id="UP000835052"/>
    </source>
</evidence>
<feature type="compositionally biased region" description="Acidic residues" evidence="5">
    <location>
        <begin position="433"/>
        <end position="443"/>
    </location>
</feature>
<dbReference type="Proteomes" id="UP000835052">
    <property type="component" value="Unassembled WGS sequence"/>
</dbReference>
<dbReference type="InterPro" id="IPR036457">
    <property type="entry name" value="PPM-type-like_dom_sf"/>
</dbReference>
<dbReference type="SMART" id="SM00331">
    <property type="entry name" value="PP2C_SIG"/>
    <property type="match status" value="1"/>
</dbReference>
<proteinExistence type="inferred from homology"/>
<keyword evidence="1" id="KW-0479">Metal-binding</keyword>
<evidence type="ECO:0000259" key="6">
    <source>
        <dbReference type="PROSITE" id="PS51746"/>
    </source>
</evidence>
<dbReference type="PROSITE" id="PS51746">
    <property type="entry name" value="PPM_2"/>
    <property type="match status" value="1"/>
</dbReference>
<evidence type="ECO:0000313" key="7">
    <source>
        <dbReference type="EMBL" id="CAD6188180.1"/>
    </source>
</evidence>
<dbReference type="Pfam" id="PF00481">
    <property type="entry name" value="PP2C"/>
    <property type="match status" value="1"/>
</dbReference>
<dbReference type="InterPro" id="IPR000222">
    <property type="entry name" value="PP2C_BS"/>
</dbReference>
<protein>
    <recommendedName>
        <fullName evidence="6">PPM-type phosphatase domain-containing protein</fullName>
    </recommendedName>
</protein>
<comment type="caution">
    <text evidence="7">The sequence shown here is derived from an EMBL/GenBank/DDBJ whole genome shotgun (WGS) entry which is preliminary data.</text>
</comment>
<dbReference type="SUPFAM" id="SSF81606">
    <property type="entry name" value="PP2C-like"/>
    <property type="match status" value="1"/>
</dbReference>
<dbReference type="GO" id="GO:0004722">
    <property type="term" value="F:protein serine/threonine phosphatase activity"/>
    <property type="evidence" value="ECO:0007669"/>
    <property type="project" value="InterPro"/>
</dbReference>
<dbReference type="CDD" id="cd00143">
    <property type="entry name" value="PP2Cc"/>
    <property type="match status" value="1"/>
</dbReference>
<dbReference type="SMART" id="SM00332">
    <property type="entry name" value="PP2Cc"/>
    <property type="match status" value="1"/>
</dbReference>
<dbReference type="AlphaFoldDB" id="A0A8S1H434"/>
<evidence type="ECO:0000256" key="2">
    <source>
        <dbReference type="ARBA" id="ARBA00022801"/>
    </source>
</evidence>
<dbReference type="InterPro" id="IPR001932">
    <property type="entry name" value="PPM-type_phosphatase-like_dom"/>
</dbReference>
<keyword evidence="2 4" id="KW-0378">Hydrolase</keyword>
<keyword evidence="3 4" id="KW-0904">Protein phosphatase</keyword>
<dbReference type="OrthoDB" id="10264738at2759"/>
<evidence type="ECO:0000256" key="3">
    <source>
        <dbReference type="ARBA" id="ARBA00022912"/>
    </source>
</evidence>
<organism evidence="7 8">
    <name type="scientific">Caenorhabditis auriculariae</name>
    <dbReference type="NCBI Taxonomy" id="2777116"/>
    <lineage>
        <taxon>Eukaryota</taxon>
        <taxon>Metazoa</taxon>
        <taxon>Ecdysozoa</taxon>
        <taxon>Nematoda</taxon>
        <taxon>Chromadorea</taxon>
        <taxon>Rhabditida</taxon>
        <taxon>Rhabditina</taxon>
        <taxon>Rhabditomorpha</taxon>
        <taxon>Rhabditoidea</taxon>
        <taxon>Rhabditidae</taxon>
        <taxon>Peloderinae</taxon>
        <taxon>Caenorhabditis</taxon>
    </lineage>
</organism>
<keyword evidence="8" id="KW-1185">Reference proteome</keyword>
<evidence type="ECO:0000256" key="4">
    <source>
        <dbReference type="RuleBase" id="RU003465"/>
    </source>
</evidence>
<dbReference type="Gene3D" id="1.10.1740.220">
    <property type="match status" value="1"/>
</dbReference>
<accession>A0A8S1H434</accession>
<dbReference type="PROSITE" id="PS01032">
    <property type="entry name" value="PPM_1"/>
    <property type="match status" value="1"/>
</dbReference>
<name>A0A8S1H434_9PELO</name>
<dbReference type="PANTHER" id="PTHR47992">
    <property type="entry name" value="PROTEIN PHOSPHATASE"/>
    <property type="match status" value="1"/>
</dbReference>
<comment type="similarity">
    <text evidence="4">Belongs to the PP2C family.</text>
</comment>
<dbReference type="InterPro" id="IPR015655">
    <property type="entry name" value="PP2C"/>
</dbReference>
<dbReference type="GO" id="GO:0046872">
    <property type="term" value="F:metal ion binding"/>
    <property type="evidence" value="ECO:0007669"/>
    <property type="project" value="UniProtKB-KW"/>
</dbReference>